<dbReference type="EMBL" id="JBHSXN010000006">
    <property type="protein sequence ID" value="MFC6955535.1"/>
    <property type="molecule type" value="Genomic_DNA"/>
</dbReference>
<evidence type="ECO:0000256" key="1">
    <source>
        <dbReference type="PROSITE-ProRule" id="PRU00285"/>
    </source>
</evidence>
<dbReference type="Gene3D" id="2.60.40.790">
    <property type="match status" value="1"/>
</dbReference>
<sequence length="118" mass="13072">MSALREAFADLPDAVFADLLESDDGYLLVVDLPGVTADTLDVVARDGRVSIEARREKDVPAEFRYEREDRSLFLDVDLPLPPDANPEAADAEISRGVLELSIPKRTSTDETRIEIRDA</sequence>
<dbReference type="Pfam" id="PF00011">
    <property type="entry name" value="HSP20"/>
    <property type="match status" value="1"/>
</dbReference>
<reference evidence="4 5" key="1">
    <citation type="journal article" date="2019" name="Int. J. Syst. Evol. Microbiol.">
        <title>The Global Catalogue of Microorganisms (GCM) 10K type strain sequencing project: providing services to taxonomists for standard genome sequencing and annotation.</title>
        <authorList>
            <consortium name="The Broad Institute Genomics Platform"/>
            <consortium name="The Broad Institute Genome Sequencing Center for Infectious Disease"/>
            <person name="Wu L."/>
            <person name="Ma J."/>
        </authorList>
    </citation>
    <scope>NUCLEOTIDE SEQUENCE [LARGE SCALE GENOMIC DNA]</scope>
    <source>
        <strain evidence="4 5">GX26</strain>
    </source>
</reference>
<dbReference type="RefSeq" id="WP_336352452.1">
    <property type="nucleotide sequence ID" value="NZ_JAZAQL010000006.1"/>
</dbReference>
<accession>A0ABD5VMT2</accession>
<evidence type="ECO:0000313" key="5">
    <source>
        <dbReference type="Proteomes" id="UP001596395"/>
    </source>
</evidence>
<evidence type="ECO:0000313" key="4">
    <source>
        <dbReference type="EMBL" id="MFC6955535.1"/>
    </source>
</evidence>
<proteinExistence type="inferred from homology"/>
<feature type="domain" description="SHSP" evidence="3">
    <location>
        <begin position="6"/>
        <end position="118"/>
    </location>
</feature>
<dbReference type="CDD" id="cd06464">
    <property type="entry name" value="ACD_sHsps-like"/>
    <property type="match status" value="1"/>
</dbReference>
<evidence type="ECO:0000256" key="2">
    <source>
        <dbReference type="RuleBase" id="RU003616"/>
    </source>
</evidence>
<evidence type="ECO:0000259" key="3">
    <source>
        <dbReference type="PROSITE" id="PS01031"/>
    </source>
</evidence>
<dbReference type="PROSITE" id="PS01031">
    <property type="entry name" value="SHSP"/>
    <property type="match status" value="1"/>
</dbReference>
<dbReference type="InterPro" id="IPR002068">
    <property type="entry name" value="A-crystallin/Hsp20_dom"/>
</dbReference>
<name>A0ABD5VMT2_9EURY</name>
<protein>
    <submittedName>
        <fullName evidence="4">Hsp20/alpha crystallin family protein</fullName>
    </submittedName>
</protein>
<dbReference type="Proteomes" id="UP001596395">
    <property type="component" value="Unassembled WGS sequence"/>
</dbReference>
<dbReference type="InterPro" id="IPR008978">
    <property type="entry name" value="HSP20-like_chaperone"/>
</dbReference>
<gene>
    <name evidence="4" type="ORF">ACFQGB_21960</name>
</gene>
<dbReference type="SUPFAM" id="SSF49764">
    <property type="entry name" value="HSP20-like chaperones"/>
    <property type="match status" value="1"/>
</dbReference>
<comment type="similarity">
    <text evidence="1 2">Belongs to the small heat shock protein (HSP20) family.</text>
</comment>
<organism evidence="4 5">
    <name type="scientific">Halorubellus litoreus</name>
    <dbReference type="NCBI Taxonomy" id="755308"/>
    <lineage>
        <taxon>Archaea</taxon>
        <taxon>Methanobacteriati</taxon>
        <taxon>Methanobacteriota</taxon>
        <taxon>Stenosarchaea group</taxon>
        <taxon>Halobacteria</taxon>
        <taxon>Halobacteriales</taxon>
        <taxon>Halorubellaceae</taxon>
        <taxon>Halorubellus</taxon>
    </lineage>
</organism>
<comment type="caution">
    <text evidence="4">The sequence shown here is derived from an EMBL/GenBank/DDBJ whole genome shotgun (WGS) entry which is preliminary data.</text>
</comment>
<keyword evidence="5" id="KW-1185">Reference proteome</keyword>
<dbReference type="AlphaFoldDB" id="A0ABD5VMT2"/>